<dbReference type="PANTHER" id="PTHR43625:SF78">
    <property type="entry name" value="PYRIDOXAL REDUCTASE-RELATED"/>
    <property type="match status" value="1"/>
</dbReference>
<dbReference type="EMBL" id="OZ022406">
    <property type="protein sequence ID" value="CAK9437511.1"/>
    <property type="molecule type" value="Genomic_DNA"/>
</dbReference>
<evidence type="ECO:0000313" key="4">
    <source>
        <dbReference type="Proteomes" id="UP001497383"/>
    </source>
</evidence>
<dbReference type="InterPro" id="IPR023210">
    <property type="entry name" value="NADP_OxRdtase_dom"/>
</dbReference>
<keyword evidence="1" id="KW-0560">Oxidoreductase</keyword>
<name>A0ABP0ZN07_9ASCO</name>
<feature type="domain" description="NADP-dependent oxidoreductase" evidence="2">
    <location>
        <begin position="10"/>
        <end position="332"/>
    </location>
</feature>
<evidence type="ECO:0000313" key="3">
    <source>
        <dbReference type="EMBL" id="CAK9437511.1"/>
    </source>
</evidence>
<dbReference type="InterPro" id="IPR036812">
    <property type="entry name" value="NAD(P)_OxRdtase_dom_sf"/>
</dbReference>
<dbReference type="SUPFAM" id="SSF51430">
    <property type="entry name" value="NAD(P)-linked oxidoreductase"/>
    <property type="match status" value="1"/>
</dbReference>
<organism evidence="3 4">
    <name type="scientific">Lodderomyces beijingensis</name>
    <dbReference type="NCBI Taxonomy" id="1775926"/>
    <lineage>
        <taxon>Eukaryota</taxon>
        <taxon>Fungi</taxon>
        <taxon>Dikarya</taxon>
        <taxon>Ascomycota</taxon>
        <taxon>Saccharomycotina</taxon>
        <taxon>Pichiomycetes</taxon>
        <taxon>Debaryomycetaceae</taxon>
        <taxon>Candida/Lodderomyces clade</taxon>
        <taxon>Lodderomyces</taxon>
    </lineage>
</organism>
<dbReference type="Gene3D" id="3.20.20.100">
    <property type="entry name" value="NADP-dependent oxidoreductase domain"/>
    <property type="match status" value="1"/>
</dbReference>
<accession>A0ABP0ZN07</accession>
<proteinExistence type="predicted"/>
<reference evidence="3 4" key="1">
    <citation type="submission" date="2024-03" db="EMBL/GenBank/DDBJ databases">
        <authorList>
            <person name="Brejova B."/>
        </authorList>
    </citation>
    <scope>NUCLEOTIDE SEQUENCE [LARGE SCALE GENOMIC DNA]</scope>
    <source>
        <strain evidence="3 4">CBS 14171</strain>
    </source>
</reference>
<dbReference type="GeneID" id="92207085"/>
<dbReference type="Pfam" id="PF00248">
    <property type="entry name" value="Aldo_ket_red"/>
    <property type="match status" value="1"/>
</dbReference>
<sequence>MSKAVKISGKLGLGTMSLTYKPNPPQTKQSIEVLNYAVNDPDVNVRFINGADFYGPKDDRSANLRLLKDFVDRNKPDLNQQLVLSLKGGLDFKSYAPLGSKEGIAKSIERIASVFPQKEGRPKILFELTRVDRKVPYEESIAYIQDHVDEGTIDGISLSEVGINSIQKATQVAPVSCVELELSLIAQDVIHNGILAELSQKQIPLIAYSPMGRGLLSDFAVEKPDRFLDSIKNNKSDVRNNLDKFKPDNFKHNLVALRQLYNYAHEVKGTSLQGLALSWLLKLSQHESFKGIGDVTKIVPIPSASTKQKLESNFSSIVELTDEDLDIVDQILSEHPIKGLRYNKMLEKTLFA</sequence>
<dbReference type="Proteomes" id="UP001497383">
    <property type="component" value="Chromosome 2"/>
</dbReference>
<keyword evidence="4" id="KW-1185">Reference proteome</keyword>
<dbReference type="RefSeq" id="XP_066828827.1">
    <property type="nucleotide sequence ID" value="XM_066971826.1"/>
</dbReference>
<protein>
    <recommendedName>
        <fullName evidence="2">NADP-dependent oxidoreductase domain-containing protein</fullName>
    </recommendedName>
</protein>
<dbReference type="PANTHER" id="PTHR43625">
    <property type="entry name" value="AFLATOXIN B1 ALDEHYDE REDUCTASE"/>
    <property type="match status" value="1"/>
</dbReference>
<dbReference type="InterPro" id="IPR050791">
    <property type="entry name" value="Aldo-Keto_reductase"/>
</dbReference>
<evidence type="ECO:0000256" key="1">
    <source>
        <dbReference type="ARBA" id="ARBA00023002"/>
    </source>
</evidence>
<gene>
    <name evidence="3" type="ORF">LODBEIA_P18890</name>
</gene>
<evidence type="ECO:0000259" key="2">
    <source>
        <dbReference type="Pfam" id="PF00248"/>
    </source>
</evidence>